<evidence type="ECO:0000313" key="3">
    <source>
        <dbReference type="EMBL" id="RFA09147.1"/>
    </source>
</evidence>
<keyword evidence="4" id="KW-1185">Reference proteome</keyword>
<dbReference type="Proteomes" id="UP000256486">
    <property type="component" value="Unassembled WGS sequence"/>
</dbReference>
<dbReference type="AlphaFoldDB" id="A0A3E0VJV2"/>
<sequence length="233" mass="22924">MTSVAPSRPRISTAATAVADPYVDPFDDAFLGDYSPPVKPASPFSIAARGVLRRRKPKLAYAAVVVVGVFSIVVAQLMLSIGLSNGAYEISSLQTQQKEVDRSNSALTEQLDGLSAPQSLAASAESLGMVANVHPAYLRLSDGAVLGTPTTATAASGSLTNGQPSLVPNALTAAAATAASAAATAAAAAAPATTAGTPATTAGTPVGAPSAPPAAAAAAAVPWQGQLPAPTTH</sequence>
<feature type="transmembrane region" description="Helical" evidence="2">
    <location>
        <begin position="59"/>
        <end position="83"/>
    </location>
</feature>
<organism evidence="3 4">
    <name type="scientific">Subtercola boreus</name>
    <dbReference type="NCBI Taxonomy" id="120213"/>
    <lineage>
        <taxon>Bacteria</taxon>
        <taxon>Bacillati</taxon>
        <taxon>Actinomycetota</taxon>
        <taxon>Actinomycetes</taxon>
        <taxon>Micrococcales</taxon>
        <taxon>Microbacteriaceae</taxon>
        <taxon>Subtercola</taxon>
    </lineage>
</organism>
<proteinExistence type="predicted"/>
<evidence type="ECO:0000256" key="1">
    <source>
        <dbReference type="SAM" id="MobiDB-lite"/>
    </source>
</evidence>
<feature type="region of interest" description="Disordered" evidence="1">
    <location>
        <begin position="195"/>
        <end position="220"/>
    </location>
</feature>
<dbReference type="EMBL" id="NBWZ01000001">
    <property type="protein sequence ID" value="RFA09147.1"/>
    <property type="molecule type" value="Genomic_DNA"/>
</dbReference>
<protein>
    <recommendedName>
        <fullName evidence="5">Cell division protein FtsL</fullName>
    </recommendedName>
</protein>
<accession>A0A3E0VJV2</accession>
<name>A0A3E0VJV2_9MICO</name>
<gene>
    <name evidence="3" type="ORF">B7R54_07835</name>
</gene>
<dbReference type="RefSeq" id="WP_116414542.1">
    <property type="nucleotide sequence ID" value="NZ_NBWZ01000001.1"/>
</dbReference>
<keyword evidence="2" id="KW-0472">Membrane</keyword>
<reference evidence="3 4" key="1">
    <citation type="submission" date="2017-04" db="EMBL/GenBank/DDBJ databases">
        <title>Comparative genome analysis of Subtercola boreus.</title>
        <authorList>
            <person name="Cho Y.-J."/>
            <person name="Cho A."/>
            <person name="Kim O.-S."/>
            <person name="Lee J.-I."/>
        </authorList>
    </citation>
    <scope>NUCLEOTIDE SEQUENCE [LARGE SCALE GENOMIC DNA]</scope>
    <source>
        <strain evidence="3 4">K300</strain>
    </source>
</reference>
<comment type="caution">
    <text evidence="3">The sequence shown here is derived from an EMBL/GenBank/DDBJ whole genome shotgun (WGS) entry which is preliminary data.</text>
</comment>
<evidence type="ECO:0000313" key="4">
    <source>
        <dbReference type="Proteomes" id="UP000256486"/>
    </source>
</evidence>
<dbReference type="OrthoDB" id="4792842at2"/>
<evidence type="ECO:0008006" key="5">
    <source>
        <dbReference type="Google" id="ProtNLM"/>
    </source>
</evidence>
<keyword evidence="2" id="KW-1133">Transmembrane helix</keyword>
<evidence type="ECO:0000256" key="2">
    <source>
        <dbReference type="SAM" id="Phobius"/>
    </source>
</evidence>
<keyword evidence="2" id="KW-0812">Transmembrane</keyword>